<dbReference type="InterPro" id="IPR010982">
    <property type="entry name" value="Lambda_DNA-bd_dom_sf"/>
</dbReference>
<dbReference type="OrthoDB" id="9790252at2"/>
<accession>A0A242NJQ4</accession>
<evidence type="ECO:0000313" key="6">
    <source>
        <dbReference type="Proteomes" id="UP000194977"/>
    </source>
</evidence>
<keyword evidence="5" id="KW-1185">Reference proteome</keyword>
<feature type="transmembrane region" description="Helical" evidence="1">
    <location>
        <begin position="105"/>
        <end position="124"/>
    </location>
</feature>
<dbReference type="CDD" id="cd00093">
    <property type="entry name" value="HTH_XRE"/>
    <property type="match status" value="1"/>
</dbReference>
<feature type="domain" description="HTH cro/C1-type" evidence="2">
    <location>
        <begin position="15"/>
        <end position="47"/>
    </location>
</feature>
<organism evidence="3 6">
    <name type="scientific">Gilliamella apicola</name>
    <dbReference type="NCBI Taxonomy" id="1196095"/>
    <lineage>
        <taxon>Bacteria</taxon>
        <taxon>Pseudomonadati</taxon>
        <taxon>Pseudomonadota</taxon>
        <taxon>Gammaproteobacteria</taxon>
        <taxon>Orbales</taxon>
        <taxon>Orbaceae</taxon>
        <taxon>Gilliamella</taxon>
    </lineage>
</organism>
<dbReference type="Gene3D" id="1.10.260.40">
    <property type="entry name" value="lambda repressor-like DNA-binding domains"/>
    <property type="match status" value="1"/>
</dbReference>
<evidence type="ECO:0000313" key="4">
    <source>
        <dbReference type="EMBL" id="OTQ08927.1"/>
    </source>
</evidence>
<proteinExistence type="predicted"/>
<reference evidence="5 6" key="1">
    <citation type="submission" date="2017-03" db="EMBL/GenBank/DDBJ databases">
        <title>Comparative genomics of honeybee gut symbionts reveal geographically distinct and subgroup specific antibiotic resistance.</title>
        <authorList>
            <person name="Ludvigsen J."/>
            <person name="Porcellato D."/>
            <person name="Labee-Lund T.M."/>
            <person name="Amdam G.V."/>
            <person name="Rudi K."/>
        </authorList>
    </citation>
    <scope>NUCLEOTIDE SEQUENCE [LARGE SCALE GENOMIC DNA]</scope>
    <source>
        <strain evidence="3 6">A-7-12</strain>
        <strain evidence="4 5">A-9-12</strain>
    </source>
</reference>
<dbReference type="RefSeq" id="WP_080692398.1">
    <property type="nucleotide sequence ID" value="NZ_CAMLPS010000012.1"/>
</dbReference>
<keyword evidence="1" id="KW-0812">Transmembrane</keyword>
<dbReference type="Pfam" id="PF13413">
    <property type="entry name" value="HTH_25"/>
    <property type="match status" value="1"/>
</dbReference>
<dbReference type="GeneID" id="29849561"/>
<dbReference type="PROSITE" id="PS50943">
    <property type="entry name" value="HTH_CROC1"/>
    <property type="match status" value="1"/>
</dbReference>
<comment type="caution">
    <text evidence="3">The sequence shown here is derived from an EMBL/GenBank/DDBJ whole genome shotgun (WGS) entry which is preliminary data.</text>
</comment>
<dbReference type="GO" id="GO:0003677">
    <property type="term" value="F:DNA binding"/>
    <property type="evidence" value="ECO:0007669"/>
    <property type="project" value="InterPro"/>
</dbReference>
<dbReference type="SUPFAM" id="SSF47413">
    <property type="entry name" value="lambda repressor-like DNA-binding domains"/>
    <property type="match status" value="1"/>
</dbReference>
<keyword evidence="1" id="KW-1133">Transmembrane helix</keyword>
<evidence type="ECO:0000256" key="1">
    <source>
        <dbReference type="SAM" id="Phobius"/>
    </source>
</evidence>
<sequence length="149" mass="17338">MHEGIMDNVSLGGKLAYLREQMGLTQDDIANKIHVRKTIIDDIEKEQLIRTSFVFVKGYIRSYAELVGLSVEEYQPYLDELSHHYQSYKMKNYSQNYKKRHGKKIFLMIVLVFLCALGVTLYYVNKENKSNLVEVSHYISPSLSKHVNS</sequence>
<protein>
    <recommendedName>
        <fullName evidence="2">HTH cro/C1-type domain-containing protein</fullName>
    </recommendedName>
</protein>
<dbReference type="PANTHER" id="PTHR34475:SF1">
    <property type="entry name" value="CYTOSKELETON PROTEIN RODZ"/>
    <property type="match status" value="1"/>
</dbReference>
<evidence type="ECO:0000313" key="5">
    <source>
        <dbReference type="Proteomes" id="UP000194800"/>
    </source>
</evidence>
<dbReference type="EMBL" id="NART01000060">
    <property type="protein sequence ID" value="OTQ08927.1"/>
    <property type="molecule type" value="Genomic_DNA"/>
</dbReference>
<dbReference type="AlphaFoldDB" id="A0A242NJQ4"/>
<evidence type="ECO:0000259" key="2">
    <source>
        <dbReference type="PROSITE" id="PS50943"/>
    </source>
</evidence>
<gene>
    <name evidence="4" type="ORF">B6C91_10790</name>
    <name evidence="3" type="ORF">B6D08_04140</name>
</gene>
<evidence type="ECO:0000313" key="3">
    <source>
        <dbReference type="EMBL" id="OTQ00523.1"/>
    </source>
</evidence>
<keyword evidence="1" id="KW-0472">Membrane</keyword>
<dbReference type="InterPro" id="IPR001387">
    <property type="entry name" value="Cro/C1-type_HTH"/>
</dbReference>
<dbReference type="EMBL" id="NARP01000008">
    <property type="protein sequence ID" value="OTQ00523.1"/>
    <property type="molecule type" value="Genomic_DNA"/>
</dbReference>
<dbReference type="PANTHER" id="PTHR34475">
    <property type="match status" value="1"/>
</dbReference>
<name>A0A242NJQ4_9GAMM</name>
<dbReference type="Proteomes" id="UP000194800">
    <property type="component" value="Unassembled WGS sequence"/>
</dbReference>
<dbReference type="InterPro" id="IPR050400">
    <property type="entry name" value="Bact_Cytoskel_RodZ"/>
</dbReference>
<dbReference type="Proteomes" id="UP000194977">
    <property type="component" value="Unassembled WGS sequence"/>
</dbReference>